<comment type="caution">
    <text evidence="2">The sequence shown here is derived from an EMBL/GenBank/DDBJ whole genome shotgun (WGS) entry which is preliminary data.</text>
</comment>
<evidence type="ECO:0000313" key="3">
    <source>
        <dbReference type="Proteomes" id="UP000321518"/>
    </source>
</evidence>
<feature type="domain" description="Protein kinase" evidence="1">
    <location>
        <begin position="1"/>
        <end position="134"/>
    </location>
</feature>
<dbReference type="InterPro" id="IPR000719">
    <property type="entry name" value="Prot_kinase_dom"/>
</dbReference>
<protein>
    <recommendedName>
        <fullName evidence="1">Protein kinase domain-containing protein</fullName>
    </recommendedName>
</protein>
<dbReference type="AlphaFoldDB" id="A0A511KRJ1"/>
<dbReference type="Proteomes" id="UP000321518">
    <property type="component" value="Unassembled WGS sequence"/>
</dbReference>
<dbReference type="PANTHER" id="PTHR21310:SF15">
    <property type="entry name" value="AMINOGLYCOSIDE PHOSPHOTRANSFERASE DOMAIN-CONTAINING PROTEIN"/>
    <property type="match status" value="1"/>
</dbReference>
<reference evidence="2 3" key="1">
    <citation type="submission" date="2019-07" db="EMBL/GenBank/DDBJ databases">
        <title>Rhodotorula toruloides NBRC10032 genome sequencing.</title>
        <authorList>
            <person name="Shida Y."/>
            <person name="Takaku H."/>
            <person name="Ogasawara W."/>
            <person name="Mori K."/>
        </authorList>
    </citation>
    <scope>NUCLEOTIDE SEQUENCE [LARGE SCALE GENOMIC DNA]</scope>
    <source>
        <strain evidence="2 3">NBRC10032</strain>
    </source>
</reference>
<dbReference type="GO" id="GO:0004672">
    <property type="term" value="F:protein kinase activity"/>
    <property type="evidence" value="ECO:0007669"/>
    <property type="project" value="InterPro"/>
</dbReference>
<dbReference type="SUPFAM" id="SSF56112">
    <property type="entry name" value="Protein kinase-like (PK-like)"/>
    <property type="match status" value="1"/>
</dbReference>
<dbReference type="InterPro" id="IPR011009">
    <property type="entry name" value="Kinase-like_dom_sf"/>
</dbReference>
<dbReference type="PANTHER" id="PTHR21310">
    <property type="entry name" value="AMINOGLYCOSIDE PHOSPHOTRANSFERASE-RELATED-RELATED"/>
    <property type="match status" value="1"/>
</dbReference>
<dbReference type="CDD" id="cd05120">
    <property type="entry name" value="APH_ChoK_like"/>
    <property type="match status" value="1"/>
</dbReference>
<dbReference type="Gene3D" id="3.90.1200.10">
    <property type="match status" value="1"/>
</dbReference>
<gene>
    <name evidence="2" type="ORF">Rt10032_c22g6552</name>
</gene>
<accession>A0A511KRJ1</accession>
<dbReference type="Pfam" id="PF01636">
    <property type="entry name" value="APH"/>
    <property type="match status" value="1"/>
</dbReference>
<organism evidence="2 3">
    <name type="scientific">Rhodotorula toruloides</name>
    <name type="common">Yeast</name>
    <name type="synonym">Rhodosporidium toruloides</name>
    <dbReference type="NCBI Taxonomy" id="5286"/>
    <lineage>
        <taxon>Eukaryota</taxon>
        <taxon>Fungi</taxon>
        <taxon>Dikarya</taxon>
        <taxon>Basidiomycota</taxon>
        <taxon>Pucciniomycotina</taxon>
        <taxon>Microbotryomycetes</taxon>
        <taxon>Sporidiobolales</taxon>
        <taxon>Sporidiobolaceae</taxon>
        <taxon>Rhodotorula</taxon>
    </lineage>
</organism>
<dbReference type="InterPro" id="IPR051678">
    <property type="entry name" value="AGP_Transferase"/>
</dbReference>
<dbReference type="InterPro" id="IPR002575">
    <property type="entry name" value="Aminoglycoside_PTrfase"/>
</dbReference>
<name>A0A511KRJ1_RHOTO</name>
<sequence>MRLARANTAVPVPEVLGVVHEADKTYLYIEYIDGKTLDEAWGTLSSTDIARIKSSFATYFEGVLADGHVCLVHADLHAENMLVKNSRIVAILDWVMASWLPRAVQSYVMVNYLQADRLGPGSVFNALGDVQPRP</sequence>
<evidence type="ECO:0000259" key="1">
    <source>
        <dbReference type="PROSITE" id="PS50011"/>
    </source>
</evidence>
<dbReference type="GO" id="GO:0005524">
    <property type="term" value="F:ATP binding"/>
    <property type="evidence" value="ECO:0007669"/>
    <property type="project" value="InterPro"/>
</dbReference>
<dbReference type="PROSITE" id="PS50011">
    <property type="entry name" value="PROTEIN_KINASE_DOM"/>
    <property type="match status" value="1"/>
</dbReference>
<proteinExistence type="predicted"/>
<evidence type="ECO:0000313" key="2">
    <source>
        <dbReference type="EMBL" id="GEM12535.1"/>
    </source>
</evidence>
<dbReference type="EMBL" id="BJWK01000022">
    <property type="protein sequence ID" value="GEM12535.1"/>
    <property type="molecule type" value="Genomic_DNA"/>
</dbReference>
<dbReference type="OrthoDB" id="8300194at2759"/>